<dbReference type="OrthoDB" id="3297420at2"/>
<evidence type="ECO:0000256" key="2">
    <source>
        <dbReference type="SAM" id="SignalP"/>
    </source>
</evidence>
<evidence type="ECO:0000313" key="3">
    <source>
        <dbReference type="EMBL" id="AZQ72775.1"/>
    </source>
</evidence>
<accession>A0A3S9PK98</accession>
<feature type="region of interest" description="Disordered" evidence="1">
    <location>
        <begin position="90"/>
        <end position="110"/>
    </location>
</feature>
<organism evidence="3 4">
    <name type="scientific">Streptomyces luteoverticillatus</name>
    <name type="common">Streptoverticillium luteoverticillatus</name>
    <dbReference type="NCBI Taxonomy" id="66425"/>
    <lineage>
        <taxon>Bacteria</taxon>
        <taxon>Bacillati</taxon>
        <taxon>Actinomycetota</taxon>
        <taxon>Actinomycetes</taxon>
        <taxon>Kitasatosporales</taxon>
        <taxon>Streptomycetaceae</taxon>
        <taxon>Streptomyces</taxon>
    </lineage>
</organism>
<dbReference type="Proteomes" id="UP000267900">
    <property type="component" value="Chromosome"/>
</dbReference>
<dbReference type="PROSITE" id="PS51257">
    <property type="entry name" value="PROKAR_LIPOPROTEIN"/>
    <property type="match status" value="1"/>
</dbReference>
<reference evidence="3 4" key="1">
    <citation type="submission" date="2018-12" db="EMBL/GenBank/DDBJ databases">
        <title>The whole draft genome of Streptomyce luteoverticillatus CGMCC 15060.</title>
        <authorList>
            <person name="Feng Z."/>
            <person name="Chen G."/>
            <person name="Zhang J."/>
            <person name="Zhu H."/>
            <person name="Yu X."/>
            <person name="Zhang W."/>
            <person name="Zhang X."/>
        </authorList>
    </citation>
    <scope>NUCLEOTIDE SEQUENCE [LARGE SCALE GENOMIC DNA]</scope>
    <source>
        <strain evidence="3 4">CGMCC 15060</strain>
    </source>
</reference>
<sequence length="151" mass="15689">MRRTAIALTTLAIATTATLTACGGDKGGTDSKTSAPSAATSSAPAAAPSKAAVPDAEAKLGIPPKPDAVKQAAYIRALTAIDPDIVHGKEDKAVSRGRNECRSIHDSPKDRAKQVELANLRFTSPTHPQGFGPTKAAKIRDVVHEHLCPTF</sequence>
<dbReference type="RefSeq" id="WP_126915291.1">
    <property type="nucleotide sequence ID" value="NZ_CP034587.1"/>
</dbReference>
<keyword evidence="2" id="KW-0732">Signal</keyword>
<proteinExistence type="predicted"/>
<dbReference type="AlphaFoldDB" id="A0A3S9PK98"/>
<keyword evidence="4" id="KW-1185">Reference proteome</keyword>
<feature type="compositionally biased region" description="Low complexity" evidence="1">
    <location>
        <begin position="31"/>
        <end position="51"/>
    </location>
</feature>
<feature type="chain" id="PRO_5038880998" description="DUF732 domain-containing protein" evidence="2">
    <location>
        <begin position="22"/>
        <end position="151"/>
    </location>
</feature>
<feature type="signal peptide" evidence="2">
    <location>
        <begin position="1"/>
        <end position="21"/>
    </location>
</feature>
<feature type="region of interest" description="Disordered" evidence="1">
    <location>
        <begin position="22"/>
        <end position="51"/>
    </location>
</feature>
<name>A0A3S9PK98_STRLT</name>
<evidence type="ECO:0008006" key="5">
    <source>
        <dbReference type="Google" id="ProtNLM"/>
    </source>
</evidence>
<evidence type="ECO:0000256" key="1">
    <source>
        <dbReference type="SAM" id="MobiDB-lite"/>
    </source>
</evidence>
<dbReference type="EMBL" id="CP034587">
    <property type="protein sequence ID" value="AZQ72775.1"/>
    <property type="molecule type" value="Genomic_DNA"/>
</dbReference>
<gene>
    <name evidence="3" type="ORF">EKH77_17480</name>
</gene>
<evidence type="ECO:0000313" key="4">
    <source>
        <dbReference type="Proteomes" id="UP000267900"/>
    </source>
</evidence>
<protein>
    <recommendedName>
        <fullName evidence="5">DUF732 domain-containing protein</fullName>
    </recommendedName>
</protein>